<feature type="region of interest" description="Disordered" evidence="2">
    <location>
        <begin position="768"/>
        <end position="836"/>
    </location>
</feature>
<protein>
    <submittedName>
        <fullName evidence="3">Uncharacterized protein</fullName>
    </submittedName>
</protein>
<feature type="compositionally biased region" description="Polar residues" evidence="2">
    <location>
        <begin position="802"/>
        <end position="813"/>
    </location>
</feature>
<feature type="coiled-coil region" evidence="1">
    <location>
        <begin position="339"/>
        <end position="568"/>
    </location>
</feature>
<dbReference type="GO" id="GO:0005813">
    <property type="term" value="C:centrosome"/>
    <property type="evidence" value="ECO:0007669"/>
    <property type="project" value="InterPro"/>
</dbReference>
<dbReference type="PANTHER" id="PTHR34343:SF1">
    <property type="entry name" value="SEROLOGICALLY DEFINED COLON CANCER ANTIGEN 8"/>
    <property type="match status" value="1"/>
</dbReference>
<dbReference type="Proteomes" id="UP000600918">
    <property type="component" value="Unassembled WGS sequence"/>
</dbReference>
<proteinExistence type="predicted"/>
<organism evidence="3 4">
    <name type="scientific">Vespula pensylvanica</name>
    <name type="common">Western yellow jacket</name>
    <name type="synonym">Wasp</name>
    <dbReference type="NCBI Taxonomy" id="30213"/>
    <lineage>
        <taxon>Eukaryota</taxon>
        <taxon>Metazoa</taxon>
        <taxon>Ecdysozoa</taxon>
        <taxon>Arthropoda</taxon>
        <taxon>Hexapoda</taxon>
        <taxon>Insecta</taxon>
        <taxon>Pterygota</taxon>
        <taxon>Neoptera</taxon>
        <taxon>Endopterygota</taxon>
        <taxon>Hymenoptera</taxon>
        <taxon>Apocrita</taxon>
        <taxon>Aculeata</taxon>
        <taxon>Vespoidea</taxon>
        <taxon>Vespidae</taxon>
        <taxon>Vespinae</taxon>
        <taxon>Vespula</taxon>
    </lineage>
</organism>
<gene>
    <name evidence="3" type="ORF">H0235_006686</name>
</gene>
<feature type="compositionally biased region" description="Polar residues" evidence="2">
    <location>
        <begin position="873"/>
        <end position="890"/>
    </location>
</feature>
<feature type="compositionally biased region" description="Basic residues" evidence="2">
    <location>
        <begin position="920"/>
        <end position="930"/>
    </location>
</feature>
<dbReference type="GO" id="GO:0030010">
    <property type="term" value="P:establishment of cell polarity"/>
    <property type="evidence" value="ECO:0007669"/>
    <property type="project" value="TreeGrafter"/>
</dbReference>
<dbReference type="PANTHER" id="PTHR34343">
    <property type="entry name" value="SEROLOGICALLY DEFINED COLON CANCER ANTIGEN 8"/>
    <property type="match status" value="1"/>
</dbReference>
<dbReference type="GO" id="GO:0035148">
    <property type="term" value="P:tube formation"/>
    <property type="evidence" value="ECO:0007669"/>
    <property type="project" value="TreeGrafter"/>
</dbReference>
<feature type="compositionally biased region" description="Basic and acidic residues" evidence="2">
    <location>
        <begin position="770"/>
        <end position="795"/>
    </location>
</feature>
<dbReference type="GO" id="GO:0001764">
    <property type="term" value="P:neuron migration"/>
    <property type="evidence" value="ECO:0007669"/>
    <property type="project" value="TreeGrafter"/>
</dbReference>
<reference evidence="3" key="1">
    <citation type="journal article" date="2020" name="G3 (Bethesda)">
        <title>High-Quality Assemblies for Three Invasive Social Wasps from the &lt;i&gt;Vespula&lt;/i&gt; Genus.</title>
        <authorList>
            <person name="Harrop T.W.R."/>
            <person name="Guhlin J."/>
            <person name="McLaughlin G.M."/>
            <person name="Permina E."/>
            <person name="Stockwell P."/>
            <person name="Gilligan J."/>
            <person name="Le Lec M.F."/>
            <person name="Gruber M.A.M."/>
            <person name="Quinn O."/>
            <person name="Lovegrove M."/>
            <person name="Duncan E.J."/>
            <person name="Remnant E.J."/>
            <person name="Van Eeckhoven J."/>
            <person name="Graham B."/>
            <person name="Knapp R.A."/>
            <person name="Langford K.W."/>
            <person name="Kronenberg Z."/>
            <person name="Press M.O."/>
            <person name="Eacker S.M."/>
            <person name="Wilson-Rankin E.E."/>
            <person name="Purcell J."/>
            <person name="Lester P.J."/>
            <person name="Dearden P.K."/>
        </authorList>
    </citation>
    <scope>NUCLEOTIDE SEQUENCE</scope>
    <source>
        <strain evidence="3">Volc-1</strain>
    </source>
</reference>
<feature type="coiled-coil region" evidence="1">
    <location>
        <begin position="192"/>
        <end position="219"/>
    </location>
</feature>
<dbReference type="InterPro" id="IPR031887">
    <property type="entry name" value="SDCCAG8"/>
</dbReference>
<dbReference type="EMBL" id="JACSDY010000005">
    <property type="protein sequence ID" value="KAF7426992.1"/>
    <property type="molecule type" value="Genomic_DNA"/>
</dbReference>
<sequence>MLGPSNNRDNFADISTMSASAGVSNTYLVRPRLPLRIYSKPKISGSYTHYPDSAGLSRTKRTKNRKTNGVQKIDLNKRKSPDYIEVIYREAVSKLKYLLAETYLPVDASGKQQCVKSNYQSNRITKSGNDMDNQSFISEGSRIKDLNNDNACLLTTPRPLSSKSIHPSKVYSNLALSIAELQSVPPEITSYIEQQEEYIEQIEQESQYCRNELTNLLSKVREVTSFITVIAENEELHNKTKTGFLKYALDEHENRPENDCISNEHSLAYTSSIDSKMNKSSKMLEGPNIIFESRISELEAQLTQAKLELRKVQEENQLNIKKLSENSFSNGNVNVTAQLNQALRAKYDAEMKVEELQKTLSIMRDKEMESTQKAKRSMEIAQQMEFEKNQAETEVRRLKDELDRQHEKLREAAHEASRRITEERQQVERRYSQQVEQLSADIASQWNAANKSQLESEKQQRELLDLKRELSQKQTIIDNLKKDLQNRISSLQSDLNQALTEKDMAEQEVIAAKLAGERNDRQTKQEQSRLQTEINAYKQRMERADADLVHCRRENLRLLEQIALLEKEISINKMMYSENSQRKDISSQENKKEMSTAKMDTDTKHVATVGDLEDALNKQAKLVSQLTTECQSLTQRLEVNNIKHNYSVLTEEVNDGDTRVGNTASSSNKKRIVKVDLKVKVIPKKKLDSSKMPLSTQEEMANLQSNIEYLSNKIKDTFHNQKALYNINASYNSPDQLNETKIMNQNGDTIPHISQNTDYEINQMQNEMGNNERDIYPKKSQKKDELEERYDHSNQHEYALGNYTNNSMYNVEDQTMEEKNEEQEKHLIDDQNVDANVLESPYDQYGEYDESQYEEQEHKDDDRYKEQDDTHDMTQYSEQEYQETPTTVIPSNEIEDTTHDNDEDDDVDDDDDDDDDATMRRRRKRRRRRTTTTTTTRRMRGGGCVHINGVRALKRLCADSGTFDVSLAYLSTSPPIQPPTPHLLSSVSLA</sequence>
<dbReference type="AlphaFoldDB" id="A0A834UAU9"/>
<feature type="region of interest" description="Disordered" evidence="2">
    <location>
        <begin position="580"/>
        <end position="599"/>
    </location>
</feature>
<feature type="compositionally biased region" description="Basic and acidic residues" evidence="2">
    <location>
        <begin position="855"/>
        <end position="872"/>
    </location>
</feature>
<dbReference type="GO" id="GO:0005814">
    <property type="term" value="C:centriole"/>
    <property type="evidence" value="ECO:0007669"/>
    <property type="project" value="TreeGrafter"/>
</dbReference>
<dbReference type="GO" id="GO:0007098">
    <property type="term" value="P:centrosome cycle"/>
    <property type="evidence" value="ECO:0007669"/>
    <property type="project" value="InterPro"/>
</dbReference>
<comment type="caution">
    <text evidence="3">The sequence shown here is derived from an EMBL/GenBank/DDBJ whole genome shotgun (WGS) entry which is preliminary data.</text>
</comment>
<feature type="compositionally biased region" description="Basic and acidic residues" evidence="2">
    <location>
        <begin position="816"/>
        <end position="829"/>
    </location>
</feature>
<feature type="coiled-coil region" evidence="1">
    <location>
        <begin position="288"/>
        <end position="315"/>
    </location>
</feature>
<evidence type="ECO:0000256" key="1">
    <source>
        <dbReference type="SAM" id="Coils"/>
    </source>
</evidence>
<dbReference type="Pfam" id="PF15964">
    <property type="entry name" value="CCCAP"/>
    <property type="match status" value="1"/>
</dbReference>
<evidence type="ECO:0000313" key="3">
    <source>
        <dbReference type="EMBL" id="KAF7426992.1"/>
    </source>
</evidence>
<keyword evidence="4" id="KW-1185">Reference proteome</keyword>
<feature type="compositionally biased region" description="Acidic residues" evidence="2">
    <location>
        <begin position="901"/>
        <end position="916"/>
    </location>
</feature>
<evidence type="ECO:0000256" key="2">
    <source>
        <dbReference type="SAM" id="MobiDB-lite"/>
    </source>
</evidence>
<name>A0A834UAU9_VESPE</name>
<feature type="region of interest" description="Disordered" evidence="2">
    <location>
        <begin position="849"/>
        <end position="940"/>
    </location>
</feature>
<accession>A0A834UAU9</accession>
<keyword evidence="1" id="KW-0175">Coiled coil</keyword>
<evidence type="ECO:0000313" key="4">
    <source>
        <dbReference type="Proteomes" id="UP000600918"/>
    </source>
</evidence>